<evidence type="ECO:0000313" key="3">
    <source>
        <dbReference type="Proteomes" id="UP000823894"/>
    </source>
</evidence>
<protein>
    <submittedName>
        <fullName evidence="2">Nucleotide-binding protein</fullName>
    </submittedName>
</protein>
<dbReference type="Pfam" id="PF10137">
    <property type="entry name" value="CAP12-PCTIR_TIR"/>
    <property type="match status" value="1"/>
</dbReference>
<proteinExistence type="predicted"/>
<comment type="caution">
    <text evidence="2">The sequence shown here is derived from an EMBL/GenBank/DDBJ whole genome shotgun (WGS) entry which is preliminary data.</text>
</comment>
<sequence length="254" mass="28943">MTDSEKIKQLIEQAEEFIKIHITSSKPEFRAWHSKVERFLTYKYGQKSVELKNFRNRPFSPLTRIVGSQHDDSIECVRGLETTILELKDYLAEEEECSRQVIEGATEEIVSDSKVFIVHGHDGELKEAIARLIESQGIHAVILSEQANRGKTIIEKFEEHSDVGAAIALFTNDDVGKAKDSDAESPRARQNVVFEAGYFMGKFGRDRVIIIAEKNVELPSDLQGVVYTDKDDWKLDVCRELKAMNFAIDFNKLF</sequence>
<accession>A0A9D2NUH2</accession>
<reference evidence="2" key="2">
    <citation type="submission" date="2021-04" db="EMBL/GenBank/DDBJ databases">
        <authorList>
            <person name="Gilroy R."/>
        </authorList>
    </citation>
    <scope>NUCLEOTIDE SEQUENCE</scope>
    <source>
        <strain evidence="2">ChiGjej1B1-1692</strain>
    </source>
</reference>
<dbReference type="InterPro" id="IPR019302">
    <property type="entry name" value="CAP12/PCTIR_TIR_dom"/>
</dbReference>
<dbReference type="Proteomes" id="UP000823894">
    <property type="component" value="Unassembled WGS sequence"/>
</dbReference>
<feature type="domain" description="CD-NTase-associated protein 12/Pycsar effector protein TIR" evidence="1">
    <location>
        <begin position="114"/>
        <end position="230"/>
    </location>
</feature>
<evidence type="ECO:0000313" key="2">
    <source>
        <dbReference type="EMBL" id="HJC38152.1"/>
    </source>
</evidence>
<reference evidence="2" key="1">
    <citation type="journal article" date="2021" name="PeerJ">
        <title>Extensive microbial diversity within the chicken gut microbiome revealed by metagenomics and culture.</title>
        <authorList>
            <person name="Gilroy R."/>
            <person name="Ravi A."/>
            <person name="Getino M."/>
            <person name="Pursley I."/>
            <person name="Horton D.L."/>
            <person name="Alikhan N.F."/>
            <person name="Baker D."/>
            <person name="Gharbi K."/>
            <person name="Hall N."/>
            <person name="Watson M."/>
            <person name="Adriaenssens E.M."/>
            <person name="Foster-Nyarko E."/>
            <person name="Jarju S."/>
            <person name="Secka A."/>
            <person name="Antonio M."/>
            <person name="Oren A."/>
            <person name="Chaudhuri R.R."/>
            <person name="La Ragione R."/>
            <person name="Hildebrand F."/>
            <person name="Pallen M.J."/>
        </authorList>
    </citation>
    <scope>NUCLEOTIDE SEQUENCE</scope>
    <source>
        <strain evidence="2">ChiGjej1B1-1692</strain>
    </source>
</reference>
<dbReference type="AlphaFoldDB" id="A0A9D2NUH2"/>
<dbReference type="EMBL" id="DWWK01000043">
    <property type="protein sequence ID" value="HJC38152.1"/>
    <property type="molecule type" value="Genomic_DNA"/>
</dbReference>
<evidence type="ECO:0000259" key="1">
    <source>
        <dbReference type="Pfam" id="PF10137"/>
    </source>
</evidence>
<dbReference type="GO" id="GO:0050135">
    <property type="term" value="F:NADP+ nucleosidase activity"/>
    <property type="evidence" value="ECO:0007669"/>
    <property type="project" value="InterPro"/>
</dbReference>
<name>A0A9D2NUH2_9FIRM</name>
<gene>
    <name evidence="2" type="ORF">H9757_03660</name>
</gene>
<organism evidence="2 3">
    <name type="scientific">Candidatus Mediterraneibacter faecigallinarum</name>
    <dbReference type="NCBI Taxonomy" id="2838669"/>
    <lineage>
        <taxon>Bacteria</taxon>
        <taxon>Bacillati</taxon>
        <taxon>Bacillota</taxon>
        <taxon>Clostridia</taxon>
        <taxon>Lachnospirales</taxon>
        <taxon>Lachnospiraceae</taxon>
        <taxon>Mediterraneibacter</taxon>
    </lineage>
</organism>